<protein>
    <submittedName>
        <fullName evidence="2">Uncharacterized protein</fullName>
    </submittedName>
</protein>
<dbReference type="RefSeq" id="WP_144730724.1">
    <property type="nucleotide sequence ID" value="NZ_ML675583.1"/>
</dbReference>
<comment type="caution">
    <text evidence="2">The sequence shown here is derived from an EMBL/GenBank/DDBJ whole genome shotgun (WGS) entry which is preliminary data.</text>
</comment>
<feature type="region of interest" description="Disordered" evidence="1">
    <location>
        <begin position="1"/>
        <end position="69"/>
    </location>
</feature>
<name>A0A557SV85_9ARCH</name>
<dbReference type="EMBL" id="VOAH01000007">
    <property type="protein sequence ID" value="TVP40524.1"/>
    <property type="molecule type" value="Genomic_DNA"/>
</dbReference>
<evidence type="ECO:0000313" key="2">
    <source>
        <dbReference type="EMBL" id="TVP40524.1"/>
    </source>
</evidence>
<feature type="compositionally biased region" description="Polar residues" evidence="1">
    <location>
        <begin position="45"/>
        <end position="61"/>
    </location>
</feature>
<feature type="compositionally biased region" description="Basic and acidic residues" evidence="1">
    <location>
        <begin position="12"/>
        <end position="43"/>
    </location>
</feature>
<sequence>MTLPKGYVIPNKEAEEKTKREAEEKTKREAEEKTKREAEEKTVLQEPQNDSSVTNNFNSSRLDGKQGNVEKNLENNLNYYLIWEQLREAYLHTMKEATSSYFRLLDFWSQQKNHKE</sequence>
<reference evidence="2 3" key="1">
    <citation type="journal article" date="2019" name="Front. Microbiol.">
        <title>Ammonia Oxidation by the Arctic Terrestrial Thaumarchaeote Candidatus Nitrosocosmicus arcticus Is Stimulated by Increasing Temperatures.</title>
        <authorList>
            <person name="Alves R.J.E."/>
            <person name="Kerou M."/>
            <person name="Zappe A."/>
            <person name="Bittner R."/>
            <person name="Abby S.S."/>
            <person name="Schmidt H.A."/>
            <person name="Pfeifer K."/>
            <person name="Schleper C."/>
        </authorList>
    </citation>
    <scope>NUCLEOTIDE SEQUENCE [LARGE SCALE GENOMIC DNA]</scope>
    <source>
        <strain evidence="2 3">Kfb</strain>
    </source>
</reference>
<evidence type="ECO:0000256" key="1">
    <source>
        <dbReference type="SAM" id="MobiDB-lite"/>
    </source>
</evidence>
<evidence type="ECO:0000313" key="3">
    <source>
        <dbReference type="Proteomes" id="UP000315289"/>
    </source>
</evidence>
<dbReference type="Proteomes" id="UP000315289">
    <property type="component" value="Unassembled WGS sequence"/>
</dbReference>
<gene>
    <name evidence="2" type="ORF">NARC_70105</name>
</gene>
<dbReference type="OrthoDB" id="12367at2157"/>
<proteinExistence type="predicted"/>
<dbReference type="AlphaFoldDB" id="A0A557SV85"/>
<accession>A0A557SV85</accession>
<keyword evidence="3" id="KW-1185">Reference proteome</keyword>
<organism evidence="2 3">
    <name type="scientific">Candidatus Nitrosocosmicus arcticus</name>
    <dbReference type="NCBI Taxonomy" id="2035267"/>
    <lineage>
        <taxon>Archaea</taxon>
        <taxon>Nitrososphaerota</taxon>
        <taxon>Nitrososphaeria</taxon>
        <taxon>Nitrososphaerales</taxon>
        <taxon>Nitrososphaeraceae</taxon>
        <taxon>Candidatus Nitrosocosmicus</taxon>
    </lineage>
</organism>